<proteinExistence type="predicted"/>
<feature type="transmembrane region" description="Helical" evidence="2">
    <location>
        <begin position="177"/>
        <end position="194"/>
    </location>
</feature>
<accession>A0A9W8WP01</accession>
<evidence type="ECO:0000313" key="4">
    <source>
        <dbReference type="EMBL" id="KAJ4329190.1"/>
    </source>
</evidence>
<dbReference type="Pfam" id="PF20163">
    <property type="entry name" value="DUF6536"/>
    <property type="match status" value="1"/>
</dbReference>
<evidence type="ECO:0000256" key="2">
    <source>
        <dbReference type="SAM" id="Phobius"/>
    </source>
</evidence>
<feature type="transmembrane region" description="Helical" evidence="2">
    <location>
        <begin position="569"/>
        <end position="591"/>
    </location>
</feature>
<feature type="transmembrane region" description="Helical" evidence="2">
    <location>
        <begin position="461"/>
        <end position="483"/>
    </location>
</feature>
<comment type="caution">
    <text evidence="4">The sequence shown here is derived from an EMBL/GenBank/DDBJ whole genome shotgun (WGS) entry which is preliminary data.</text>
</comment>
<keyword evidence="2" id="KW-0812">Transmembrane</keyword>
<evidence type="ECO:0000256" key="1">
    <source>
        <dbReference type="SAM" id="MobiDB-lite"/>
    </source>
</evidence>
<sequence>MYAGRNSSSSSTSLFRLPQTPSPPYIRLRLDEIDRRRVSSSPRVAGLEQQLEAFKPGKRLKGPGENKIAILLWVLFAAATLASWIFQYPLQPSNEPSEYGFKTTANGTCERLESRASTTGMYLFVLNMATTAAATIVTYFRVGLLAPSPSEYQKSEGRLYLGVESGRGFLQASWPRKVMYVVLLLASLPLYYLSNSLVSTKYSAYNAYEVLVSTSFFDGRPFDLADIDMTRYGSLKETPTMPSPGLQWPDEYGASDTLNRSLVRLQREPTLWKKLSRADCVKQFNNAVHTRYRTLVLVTDYDSDNNSSNSALAATVLPGYRLKSASSSLIALCPDAYLEAYNGTIHPAETPFLTLDEPVAAPENVTFLSPTRAREWATNGSLSDEVSPTRTLERRRPPLVRPTATFNPLPGRDLCYHYWSDDDRWMPDSSRIYRVPQCPLQYCLAEPVQTPRTCQVVYSPGVLFILSVVLTFLLTIISIALMLRCTREGLYSREEANEYFRYSKCRSGWSEEFYGKYGGGSRAFHHRRMPWHLAVLNSVVFACVIVLWNDAGSVGGEVRYYPSSPRDEFWLFKAFALNKALHIVFEVQIFFQDADVRKRFFRVTADVDCQNPGTESLGKEMRRKTSEFFRSGETYLKSLLAVRSSLVHTIYELIFITQLMGAAPLEEAAGTLAGSKPLAFTTLGVPGFNQQSLEVVFGFIFFNWLIFVGLPSALLDVIFYITAGRPVDEKEHVMSPSTMVLSFVWLVFTLTYWHPSLGWAHMFTCCSRSNRYR</sequence>
<feature type="transmembrane region" description="Helical" evidence="2">
    <location>
        <begin position="733"/>
        <end position="753"/>
    </location>
</feature>
<feature type="region of interest" description="Disordered" evidence="1">
    <location>
        <begin position="1"/>
        <end position="20"/>
    </location>
</feature>
<protein>
    <recommendedName>
        <fullName evidence="3">DUF6536 domain-containing protein</fullName>
    </recommendedName>
</protein>
<feature type="transmembrane region" description="Helical" evidence="2">
    <location>
        <begin position="68"/>
        <end position="86"/>
    </location>
</feature>
<keyword evidence="2" id="KW-1133">Transmembrane helix</keyword>
<name>A0A9W8WP01_9HYPO</name>
<evidence type="ECO:0000259" key="3">
    <source>
        <dbReference type="Pfam" id="PF20163"/>
    </source>
</evidence>
<feature type="domain" description="DUF6536" evidence="3">
    <location>
        <begin position="70"/>
        <end position="216"/>
    </location>
</feature>
<dbReference type="InterPro" id="IPR046623">
    <property type="entry name" value="DUF6536"/>
</dbReference>
<dbReference type="OrthoDB" id="5087516at2759"/>
<feature type="transmembrane region" description="Helical" evidence="2">
    <location>
        <begin position="695"/>
        <end position="721"/>
    </location>
</feature>
<feature type="transmembrane region" description="Helical" evidence="2">
    <location>
        <begin position="531"/>
        <end position="549"/>
    </location>
</feature>
<dbReference type="Proteomes" id="UP001140502">
    <property type="component" value="Unassembled WGS sequence"/>
</dbReference>
<dbReference type="EMBL" id="JAPEUR010000003">
    <property type="protein sequence ID" value="KAJ4329190.1"/>
    <property type="molecule type" value="Genomic_DNA"/>
</dbReference>
<dbReference type="AlphaFoldDB" id="A0A9W8WP01"/>
<keyword evidence="2" id="KW-0472">Membrane</keyword>
<reference evidence="4" key="1">
    <citation type="submission" date="2022-10" db="EMBL/GenBank/DDBJ databases">
        <title>Tapping the CABI collections for fungal endophytes: first genome assemblies for Collariella, Neodidymelliopsis, Ascochyta clinopodiicola, Didymella pomorum, Didymosphaeria variabile, Neocosmospora piperis and Neocucurbitaria cava.</title>
        <authorList>
            <person name="Hill R."/>
        </authorList>
    </citation>
    <scope>NUCLEOTIDE SEQUENCE</scope>
    <source>
        <strain evidence="4">IMI 366586</strain>
    </source>
</reference>
<organism evidence="4 5">
    <name type="scientific">Fusarium piperis</name>
    <dbReference type="NCBI Taxonomy" id="1435070"/>
    <lineage>
        <taxon>Eukaryota</taxon>
        <taxon>Fungi</taxon>
        <taxon>Dikarya</taxon>
        <taxon>Ascomycota</taxon>
        <taxon>Pezizomycotina</taxon>
        <taxon>Sordariomycetes</taxon>
        <taxon>Hypocreomycetidae</taxon>
        <taxon>Hypocreales</taxon>
        <taxon>Nectriaceae</taxon>
        <taxon>Fusarium</taxon>
        <taxon>Fusarium solani species complex</taxon>
    </lineage>
</organism>
<gene>
    <name evidence="4" type="ORF">N0V84_000316</name>
</gene>
<evidence type="ECO:0000313" key="5">
    <source>
        <dbReference type="Proteomes" id="UP001140502"/>
    </source>
</evidence>
<keyword evidence="5" id="KW-1185">Reference proteome</keyword>
<feature type="transmembrane region" description="Helical" evidence="2">
    <location>
        <begin position="121"/>
        <end position="140"/>
    </location>
</feature>